<dbReference type="AlphaFoldDB" id="A0A2G9AAC8"/>
<reference evidence="3 4" key="1">
    <citation type="submission" date="2019-01" db="EMBL/GenBank/DDBJ databases">
        <title>Genomic analysis of febrile catheter-associated UTI E. coli isolates.</title>
        <authorList>
            <person name="Potter R."/>
            <person name="Zou Z."/>
            <person name="Henderson J."/>
            <person name="Dantas G."/>
        </authorList>
    </citation>
    <scope>NUCLEOTIDE SEQUENCE [LARGE SCALE GENOMIC DNA]</scope>
    <source>
        <strain evidence="3 4">29_CAASB</strain>
    </source>
</reference>
<dbReference type="EMBL" id="WCEW01000001">
    <property type="protein sequence ID" value="MTE87264.1"/>
    <property type="molecule type" value="Genomic_DNA"/>
</dbReference>
<organism evidence="3 4">
    <name type="scientific">Escherichia coli</name>
    <dbReference type="NCBI Taxonomy" id="562"/>
    <lineage>
        <taxon>Bacteria</taxon>
        <taxon>Pseudomonadati</taxon>
        <taxon>Pseudomonadota</taxon>
        <taxon>Gammaproteobacteria</taxon>
        <taxon>Enterobacterales</taxon>
        <taxon>Enterobacteriaceae</taxon>
        <taxon>Escherichia</taxon>
    </lineage>
</organism>
<evidence type="ECO:0000313" key="4">
    <source>
        <dbReference type="Proteomes" id="UP000288730"/>
    </source>
</evidence>
<gene>
    <name evidence="3" type="ORF">EPS76_20845</name>
    <name evidence="1" type="ORF">F9B07_00160</name>
    <name evidence="2" type="ORF">FPI65_18450</name>
</gene>
<dbReference type="EMBL" id="VLTB01000303">
    <property type="protein sequence ID" value="NDR93200.1"/>
    <property type="molecule type" value="Genomic_DNA"/>
</dbReference>
<dbReference type="Proteomes" id="UP000288730">
    <property type="component" value="Unassembled WGS sequence"/>
</dbReference>
<evidence type="ECO:0000313" key="1">
    <source>
        <dbReference type="EMBL" id="MTE87264.1"/>
    </source>
</evidence>
<comment type="caution">
    <text evidence="3">The sequence shown here is derived from an EMBL/GenBank/DDBJ whole genome shotgun (WGS) entry which is preliminary data.</text>
</comment>
<reference evidence="1 6" key="2">
    <citation type="submission" date="2019-10" db="EMBL/GenBank/DDBJ databases">
        <title>Comparative genomic analysis of antimicrobial resistant Escherichia coli of diverse origin.</title>
        <authorList>
            <person name="Ghatak S."/>
            <person name="Milton A.P."/>
            <person name="Rhetso K."/>
            <person name="Purkait D."/>
            <person name="Das S."/>
            <person name="Puro K.-U."/>
            <person name="Shakuntala I."/>
            <person name="Sen A."/>
            <person name="Sanjukta R."/>
            <person name="Priya G.B."/>
            <person name="Mawlong M."/>
            <person name="Lyngdoh V."/>
            <person name="Rynghang J."/>
            <person name="Mawphlang B.L."/>
        </authorList>
    </citation>
    <scope>NUCLEOTIDE SEQUENCE [LARGE SCALE GENOMIC DNA]</scope>
    <source>
        <strain evidence="1 6">SE161</strain>
    </source>
</reference>
<evidence type="ECO:0000313" key="3">
    <source>
        <dbReference type="EMBL" id="RXD11635.1"/>
    </source>
</evidence>
<dbReference type="Proteomes" id="UP000471490">
    <property type="component" value="Unassembled WGS sequence"/>
</dbReference>
<evidence type="ECO:0000313" key="5">
    <source>
        <dbReference type="Proteomes" id="UP000471490"/>
    </source>
</evidence>
<evidence type="ECO:0000313" key="2">
    <source>
        <dbReference type="EMBL" id="NDR93200.1"/>
    </source>
</evidence>
<reference evidence="2 5" key="3">
    <citation type="journal article" date="2020" name="Int. J. Nanomedicine">
        <title>Consequences Of Long-Term Bacteria's Exposure To Silver Nanoformulations With Different PhysicoChemical Properties.</title>
        <authorList>
            <person name="Kedziora A."/>
            <person name="Wernecki M."/>
            <person name="Korzekwa K."/>
            <person name="Speruda M."/>
            <person name="Gerasymchuk Y."/>
            <person name="Lukowiak A."/>
            <person name="Bugla-Ploskonska G."/>
        </authorList>
    </citation>
    <scope>NUCLEOTIDE SEQUENCE [LARGE SCALE GENOMIC DNA]</scope>
    <source>
        <strain evidence="2 5">ATCC 11230</strain>
    </source>
</reference>
<protein>
    <submittedName>
        <fullName evidence="3">Uncharacterized protein</fullName>
    </submittedName>
</protein>
<dbReference type="Proteomes" id="UP000486847">
    <property type="component" value="Unassembled WGS sequence"/>
</dbReference>
<dbReference type="EMBL" id="SCJN01000222">
    <property type="protein sequence ID" value="RXD11635.1"/>
    <property type="molecule type" value="Genomic_DNA"/>
</dbReference>
<accession>A0A2G9AAC8</accession>
<sequence>MPVWASPRSIAEKHQKAWLKVVCCNLPDAGLRVYAIWLSSRPDAPYFMPDAARAPYPAYRLTQLTSYAR</sequence>
<evidence type="ECO:0000313" key="6">
    <source>
        <dbReference type="Proteomes" id="UP000486847"/>
    </source>
</evidence>
<proteinExistence type="predicted"/>
<name>A0A2G9AAC8_ECOLX</name>